<keyword evidence="1" id="KW-0808">Transferase</keyword>
<name>A0A347TP37_9BACT</name>
<accession>A0A347TP37</accession>
<reference evidence="3" key="1">
    <citation type="submission" date="2017-09" db="EMBL/GenBank/DDBJ databases">
        <title>Arcobacter canalis sp. nov., a new species isolated from a water canal contaminated with urban sewage.</title>
        <authorList>
            <person name="Perez-Cataluna A."/>
            <person name="Salas-Masso N."/>
            <person name="Figueras M.J."/>
        </authorList>
    </citation>
    <scope>NUCLEOTIDE SEQUENCE [LARGE SCALE GENOMIC DNA]</scope>
    <source>
        <strain evidence="3">CECT 7727</strain>
    </source>
</reference>
<keyword evidence="1" id="KW-0489">Methyltransferase</keyword>
<dbReference type="GO" id="GO:0032259">
    <property type="term" value="P:methylation"/>
    <property type="evidence" value="ECO:0007669"/>
    <property type="project" value="UniProtKB-KW"/>
</dbReference>
<dbReference type="GO" id="GO:0008168">
    <property type="term" value="F:methyltransferase activity"/>
    <property type="evidence" value="ECO:0007669"/>
    <property type="project" value="UniProtKB-KW"/>
</dbReference>
<dbReference type="EMBL" id="NXAO01000002">
    <property type="protein sequence ID" value="PHO16631.1"/>
    <property type="molecule type" value="Genomic_DNA"/>
</dbReference>
<evidence type="ECO:0000313" key="1">
    <source>
        <dbReference type="EMBL" id="AXX88365.1"/>
    </source>
</evidence>
<gene>
    <name evidence="1" type="ORF">AMRN_2667</name>
    <name evidence="2" type="ORF">CPH92_00420</name>
</gene>
<dbReference type="Proteomes" id="UP000264693">
    <property type="component" value="Chromosome"/>
</dbReference>
<evidence type="ECO:0000313" key="2">
    <source>
        <dbReference type="EMBL" id="PHO16631.1"/>
    </source>
</evidence>
<dbReference type="Gene3D" id="3.40.50.150">
    <property type="entry name" value="Vaccinia Virus protein VP39"/>
    <property type="match status" value="1"/>
</dbReference>
<dbReference type="InterPro" id="IPR020027">
    <property type="entry name" value="Pseudamin_synth-assoc_MeTrfase"/>
</dbReference>
<dbReference type="RefSeq" id="WP_099309850.1">
    <property type="nucleotide sequence ID" value="NZ_CP032101.1"/>
</dbReference>
<reference evidence="2" key="2">
    <citation type="submission" date="2017-09" db="EMBL/GenBank/DDBJ databases">
        <authorList>
            <person name="Perez-Cataluna A."/>
            <person name="Figueras M.J."/>
            <person name="Salas-Masso N."/>
        </authorList>
    </citation>
    <scope>NUCLEOTIDE SEQUENCE</scope>
    <source>
        <strain evidence="2">CECT 7727</strain>
    </source>
</reference>
<proteinExistence type="predicted"/>
<dbReference type="AlphaFoldDB" id="A0A347TP37"/>
<dbReference type="InterPro" id="IPR029063">
    <property type="entry name" value="SAM-dependent_MTases_sf"/>
</dbReference>
<sequence>MNYKTEQENFWASSEWGKEYIQRNGKELIKNNINFFSNIIRKCSNITSIIEFGANIGLNLHALDKLFNKIDINAIEINNQAVEELKKLDFVNNIYHESILEFETSKTWDLVLIKTVLIHINPKYLDMVYEKLYKASNRYILIAEYYNPTPVEVNYRGHEGKLFKRDFAGELLDKYENLHLVDYGFTYHRDNNFQQDDISWFLLEKR</sequence>
<dbReference type="NCBIfam" id="TIGR03587">
    <property type="entry name" value="Pse_Me-ase"/>
    <property type="match status" value="1"/>
</dbReference>
<evidence type="ECO:0000313" key="3">
    <source>
        <dbReference type="Proteomes" id="UP000224740"/>
    </source>
</evidence>
<protein>
    <submittedName>
        <fullName evidence="1">Pseudaminic acid biosynthesis-associated methylase</fullName>
    </submittedName>
</protein>
<dbReference type="SUPFAM" id="SSF53335">
    <property type="entry name" value="S-adenosyl-L-methionine-dependent methyltransferases"/>
    <property type="match status" value="1"/>
</dbReference>
<reference evidence="1 4" key="3">
    <citation type="submission" date="2018-08" db="EMBL/GenBank/DDBJ databases">
        <title>Complete genome of the Arcobacter marinus type strain JCM 15502.</title>
        <authorList>
            <person name="Miller W.G."/>
            <person name="Yee E."/>
            <person name="Huynh S."/>
            <person name="Parker C.T."/>
        </authorList>
    </citation>
    <scope>NUCLEOTIDE SEQUENCE [LARGE SCALE GENOMIC DNA]</scope>
    <source>
        <strain evidence="1 4">JCM 15502</strain>
    </source>
</reference>
<keyword evidence="3" id="KW-1185">Reference proteome</keyword>
<dbReference type="Proteomes" id="UP000224740">
    <property type="component" value="Unassembled WGS sequence"/>
</dbReference>
<dbReference type="KEGG" id="amar:AMRN_2667"/>
<evidence type="ECO:0000313" key="4">
    <source>
        <dbReference type="Proteomes" id="UP000264693"/>
    </source>
</evidence>
<dbReference type="EMBL" id="CP032101">
    <property type="protein sequence ID" value="AXX88365.1"/>
    <property type="molecule type" value="Genomic_DNA"/>
</dbReference>
<organism evidence="1 4">
    <name type="scientific">Malaciobacter marinus</name>
    <dbReference type="NCBI Taxonomy" id="505249"/>
    <lineage>
        <taxon>Bacteria</taxon>
        <taxon>Pseudomonadati</taxon>
        <taxon>Campylobacterota</taxon>
        <taxon>Epsilonproteobacteria</taxon>
        <taxon>Campylobacterales</taxon>
        <taxon>Arcobacteraceae</taxon>
        <taxon>Malaciobacter</taxon>
    </lineage>
</organism>